<accession>A0A6I9WS34</accession>
<dbReference type="GeneID" id="105433241"/>
<gene>
    <name evidence="3 4" type="primary">LOC105433241</name>
</gene>
<evidence type="ECO:0000313" key="2">
    <source>
        <dbReference type="Proteomes" id="UP000504615"/>
    </source>
</evidence>
<feature type="compositionally biased region" description="Polar residues" evidence="1">
    <location>
        <begin position="31"/>
        <end position="54"/>
    </location>
</feature>
<evidence type="ECO:0000313" key="4">
    <source>
        <dbReference type="RefSeq" id="XP_011646734.1"/>
    </source>
</evidence>
<feature type="region of interest" description="Disordered" evidence="1">
    <location>
        <begin position="1"/>
        <end position="82"/>
    </location>
</feature>
<feature type="region of interest" description="Disordered" evidence="1">
    <location>
        <begin position="108"/>
        <end position="141"/>
    </location>
</feature>
<organism evidence="2 4">
    <name type="scientific">Pogonomyrmex barbatus</name>
    <name type="common">red harvester ant</name>
    <dbReference type="NCBI Taxonomy" id="144034"/>
    <lineage>
        <taxon>Eukaryota</taxon>
        <taxon>Metazoa</taxon>
        <taxon>Ecdysozoa</taxon>
        <taxon>Arthropoda</taxon>
        <taxon>Hexapoda</taxon>
        <taxon>Insecta</taxon>
        <taxon>Pterygota</taxon>
        <taxon>Neoptera</taxon>
        <taxon>Endopterygota</taxon>
        <taxon>Hymenoptera</taxon>
        <taxon>Apocrita</taxon>
        <taxon>Aculeata</taxon>
        <taxon>Formicoidea</taxon>
        <taxon>Formicidae</taxon>
        <taxon>Myrmicinae</taxon>
        <taxon>Pogonomyrmex</taxon>
    </lineage>
</organism>
<dbReference type="Proteomes" id="UP000504615">
    <property type="component" value="Unplaced"/>
</dbReference>
<keyword evidence="2" id="KW-1185">Reference proteome</keyword>
<dbReference type="RefSeq" id="XP_011646734.1">
    <property type="nucleotide sequence ID" value="XM_011648432.2"/>
</dbReference>
<reference evidence="3 4" key="1">
    <citation type="submission" date="2025-04" db="UniProtKB">
        <authorList>
            <consortium name="RefSeq"/>
        </authorList>
    </citation>
    <scope>IDENTIFICATION</scope>
</reference>
<sequence length="141" mass="16309">MKAASSTLSDAQRRRRALKRLRYRRNKRARQTGNYPSPRTSEVLTHQETTSCSSRRPHYLHISPPSYSPIKPAESPRSPPDFSVLFPERYDLQTYPDFRTQKSLDEFCELRTPSPPPLDLTSENPTSSQNNHTQSTTYNLK</sequence>
<proteinExistence type="predicted"/>
<feature type="compositionally biased region" description="Basic residues" evidence="1">
    <location>
        <begin position="13"/>
        <end position="30"/>
    </location>
</feature>
<feature type="compositionally biased region" description="Low complexity" evidence="1">
    <location>
        <begin position="124"/>
        <end position="141"/>
    </location>
</feature>
<evidence type="ECO:0000313" key="3">
    <source>
        <dbReference type="RefSeq" id="XP_011646733.1"/>
    </source>
</evidence>
<evidence type="ECO:0000256" key="1">
    <source>
        <dbReference type="SAM" id="MobiDB-lite"/>
    </source>
</evidence>
<protein>
    <submittedName>
        <fullName evidence="3">Uncharacterized protein LOC105433241 isoform X1</fullName>
    </submittedName>
    <submittedName>
        <fullName evidence="4">Uncharacterized protein LOC105433241 isoform X2</fullName>
    </submittedName>
</protein>
<dbReference type="KEGG" id="pbar:105433241"/>
<feature type="compositionally biased region" description="Polar residues" evidence="1">
    <location>
        <begin position="1"/>
        <end position="10"/>
    </location>
</feature>
<dbReference type="RefSeq" id="XP_011646733.1">
    <property type="nucleotide sequence ID" value="XM_011648431.2"/>
</dbReference>
<name>A0A6I9WS34_9HYME</name>
<dbReference type="AlphaFoldDB" id="A0A6I9WS34"/>